<reference evidence="1" key="1">
    <citation type="journal article" date="2015" name="Nature">
        <title>Complex archaea that bridge the gap between prokaryotes and eukaryotes.</title>
        <authorList>
            <person name="Spang A."/>
            <person name="Saw J.H."/>
            <person name="Jorgensen S.L."/>
            <person name="Zaremba-Niedzwiedzka K."/>
            <person name="Martijn J."/>
            <person name="Lind A.E."/>
            <person name="van Eijk R."/>
            <person name="Schleper C."/>
            <person name="Guy L."/>
            <person name="Ettema T.J."/>
        </authorList>
    </citation>
    <scope>NUCLEOTIDE SEQUENCE</scope>
</reference>
<organism evidence="1">
    <name type="scientific">marine sediment metagenome</name>
    <dbReference type="NCBI Taxonomy" id="412755"/>
    <lineage>
        <taxon>unclassified sequences</taxon>
        <taxon>metagenomes</taxon>
        <taxon>ecological metagenomes</taxon>
    </lineage>
</organism>
<accession>A0A0F9AME6</accession>
<dbReference type="AlphaFoldDB" id="A0A0F9AME6"/>
<feature type="non-terminal residue" evidence="1">
    <location>
        <position position="47"/>
    </location>
</feature>
<name>A0A0F9AME6_9ZZZZ</name>
<gene>
    <name evidence="1" type="ORF">LCGC14_2894610</name>
</gene>
<proteinExistence type="predicted"/>
<sequence length="47" mass="5305">MIRSDVLPAPAFRCKDHSMIVHPCCESITGRHCSFCKLYTPTGILRL</sequence>
<dbReference type="EMBL" id="LAZR01056820">
    <property type="protein sequence ID" value="KKK73356.1"/>
    <property type="molecule type" value="Genomic_DNA"/>
</dbReference>
<comment type="caution">
    <text evidence="1">The sequence shown here is derived from an EMBL/GenBank/DDBJ whole genome shotgun (WGS) entry which is preliminary data.</text>
</comment>
<evidence type="ECO:0000313" key="1">
    <source>
        <dbReference type="EMBL" id="KKK73356.1"/>
    </source>
</evidence>
<protein>
    <submittedName>
        <fullName evidence="1">Uncharacterized protein</fullName>
    </submittedName>
</protein>